<evidence type="ECO:0000313" key="2">
    <source>
        <dbReference type="WBParaSite" id="RSKR_0000648900.1"/>
    </source>
</evidence>
<protein>
    <submittedName>
        <fullName evidence="2">Aurora kinase</fullName>
    </submittedName>
</protein>
<dbReference type="WBParaSite" id="RSKR_0000648900.1">
    <property type="protein sequence ID" value="RSKR_0000648900.1"/>
    <property type="gene ID" value="RSKR_0000648900"/>
</dbReference>
<organism evidence="1 2">
    <name type="scientific">Rhabditophanes sp. KR3021</name>
    <dbReference type="NCBI Taxonomy" id="114890"/>
    <lineage>
        <taxon>Eukaryota</taxon>
        <taxon>Metazoa</taxon>
        <taxon>Ecdysozoa</taxon>
        <taxon>Nematoda</taxon>
        <taxon>Chromadorea</taxon>
        <taxon>Rhabditida</taxon>
        <taxon>Tylenchina</taxon>
        <taxon>Panagrolaimomorpha</taxon>
        <taxon>Strongyloidoidea</taxon>
        <taxon>Alloionematidae</taxon>
        <taxon>Rhabditophanes</taxon>
    </lineage>
</organism>
<reference evidence="2" key="1">
    <citation type="submission" date="2016-11" db="UniProtKB">
        <authorList>
            <consortium name="WormBaseParasite"/>
        </authorList>
    </citation>
    <scope>IDENTIFICATION</scope>
    <source>
        <strain evidence="2">KR3021</strain>
    </source>
</reference>
<sequence length="283" mass="33122">MFRPSGIFVTHCKLIIPFKFRRPVMKDFEIGRPLGKGAFGQVYLARTRLEKFPMVLKCISLKQLVEGEMLNQVRREIDIHSTLNHPHIVKLYAWFDDGDKIVLALEWAFKGDMFHSLRNERQFSEEKSSVYLRQVVSALDFCHERNVTHRDLKPENVMIFSDRECKIADFGWSVHNTQTHNSTMCGTMEYMASELVADMGMHDHTVDNWACGILLYEMLHGEPPFKKVETEEGQMQFLELQYTFAEHISKDAEAVIRGLLKHRPNHRMILKKVLEEPFITNYM</sequence>
<dbReference type="Proteomes" id="UP000095286">
    <property type="component" value="Unplaced"/>
</dbReference>
<accession>A0AC35U195</accession>
<evidence type="ECO:0000313" key="1">
    <source>
        <dbReference type="Proteomes" id="UP000095286"/>
    </source>
</evidence>
<name>A0AC35U195_9BILA</name>
<proteinExistence type="predicted"/>